<proteinExistence type="predicted"/>
<sequence>MSSPLLTVAVPAYNCAEFLGRALAALCAADARVEVVVVDDGSTDATGMLAESYAHTYPDRIRVVHQTNGGHGAAIDAGIAHARGSYLKVLDADDWLSSPALARVLDTLDRLEEAGGVDAVFTDFVHDRVGKPARATRFDTVFPADRVFGWEQTQRFGRRQYLMMHAVIYRTALLREVGLVLPRHTFYVDSLYVLRPLARVRRMYYLPVPLYHYYIGRSGQSVAPEVMLARVDQQLRVNRLALETVPSIEDVRAGRVPSRLYDAQLHYIRALCATVSATLALGGTAQHLAVRRAFWREVKRDSPRIHGRLRRSLVGAGSNLPGYAGRRVTRAAYHLARRYVGFS</sequence>
<dbReference type="Proteomes" id="UP001500274">
    <property type="component" value="Unassembled WGS sequence"/>
</dbReference>
<dbReference type="CDD" id="cd00761">
    <property type="entry name" value="Glyco_tranf_GTA_type"/>
    <property type="match status" value="1"/>
</dbReference>
<dbReference type="RefSeq" id="WP_344230889.1">
    <property type="nucleotide sequence ID" value="NZ_BAAARI010000037.1"/>
</dbReference>
<evidence type="ECO:0000313" key="3">
    <source>
        <dbReference type="Proteomes" id="UP001500274"/>
    </source>
</evidence>
<evidence type="ECO:0000259" key="1">
    <source>
        <dbReference type="Pfam" id="PF00535"/>
    </source>
</evidence>
<dbReference type="Gene3D" id="3.90.550.10">
    <property type="entry name" value="Spore Coat Polysaccharide Biosynthesis Protein SpsA, Chain A"/>
    <property type="match status" value="1"/>
</dbReference>
<reference evidence="2 3" key="1">
    <citation type="journal article" date="2019" name="Int. J. Syst. Evol. Microbiol.">
        <title>The Global Catalogue of Microorganisms (GCM) 10K type strain sequencing project: providing services to taxonomists for standard genome sequencing and annotation.</title>
        <authorList>
            <consortium name="The Broad Institute Genomics Platform"/>
            <consortium name="The Broad Institute Genome Sequencing Center for Infectious Disease"/>
            <person name="Wu L."/>
            <person name="Ma J."/>
        </authorList>
    </citation>
    <scope>NUCLEOTIDE SEQUENCE [LARGE SCALE GENOMIC DNA]</scope>
    <source>
        <strain evidence="2 3">JCM 16365</strain>
    </source>
</reference>
<name>A0ABN3PJK6_9MICO</name>
<comment type="caution">
    <text evidence="2">The sequence shown here is derived from an EMBL/GenBank/DDBJ whole genome shotgun (WGS) entry which is preliminary data.</text>
</comment>
<protein>
    <submittedName>
        <fullName evidence="2">Glycosyltransferase family 2 protein</fullName>
    </submittedName>
</protein>
<dbReference type="PANTHER" id="PTHR22916:SF3">
    <property type="entry name" value="UDP-GLCNAC:BETAGAL BETA-1,3-N-ACETYLGLUCOSAMINYLTRANSFERASE-LIKE PROTEIN 1"/>
    <property type="match status" value="1"/>
</dbReference>
<evidence type="ECO:0000313" key="2">
    <source>
        <dbReference type="EMBL" id="GAA2589825.1"/>
    </source>
</evidence>
<dbReference type="SUPFAM" id="SSF53448">
    <property type="entry name" value="Nucleotide-diphospho-sugar transferases"/>
    <property type="match status" value="1"/>
</dbReference>
<dbReference type="InterPro" id="IPR029044">
    <property type="entry name" value="Nucleotide-diphossugar_trans"/>
</dbReference>
<feature type="domain" description="Glycosyltransferase 2-like" evidence="1">
    <location>
        <begin position="7"/>
        <end position="136"/>
    </location>
</feature>
<dbReference type="EMBL" id="BAAARI010000037">
    <property type="protein sequence ID" value="GAA2589825.1"/>
    <property type="molecule type" value="Genomic_DNA"/>
</dbReference>
<gene>
    <name evidence="2" type="ORF">GCM10009862_30170</name>
</gene>
<dbReference type="Pfam" id="PF00535">
    <property type="entry name" value="Glycos_transf_2"/>
    <property type="match status" value="1"/>
</dbReference>
<dbReference type="PANTHER" id="PTHR22916">
    <property type="entry name" value="GLYCOSYLTRANSFERASE"/>
    <property type="match status" value="1"/>
</dbReference>
<keyword evidence="3" id="KW-1185">Reference proteome</keyword>
<accession>A0ABN3PJK6</accession>
<dbReference type="InterPro" id="IPR001173">
    <property type="entry name" value="Glyco_trans_2-like"/>
</dbReference>
<organism evidence="2 3">
    <name type="scientific">Microbacterium binotii</name>
    <dbReference type="NCBI Taxonomy" id="462710"/>
    <lineage>
        <taxon>Bacteria</taxon>
        <taxon>Bacillati</taxon>
        <taxon>Actinomycetota</taxon>
        <taxon>Actinomycetes</taxon>
        <taxon>Micrococcales</taxon>
        <taxon>Microbacteriaceae</taxon>
        <taxon>Microbacterium</taxon>
    </lineage>
</organism>